<dbReference type="PROSITE" id="PS51767">
    <property type="entry name" value="PEPTIDASE_A1"/>
    <property type="match status" value="1"/>
</dbReference>
<dbReference type="InterPro" id="IPR021109">
    <property type="entry name" value="Peptidase_aspartic_dom_sf"/>
</dbReference>
<keyword evidence="3" id="KW-0472">Membrane</keyword>
<feature type="domain" description="Peptidase A1" evidence="4">
    <location>
        <begin position="30"/>
        <end position="375"/>
    </location>
</feature>
<evidence type="ECO:0000313" key="5">
    <source>
        <dbReference type="EMBL" id="CAF9919276.1"/>
    </source>
</evidence>
<evidence type="ECO:0000256" key="2">
    <source>
        <dbReference type="SAM" id="MobiDB-lite"/>
    </source>
</evidence>
<dbReference type="CDD" id="cd05471">
    <property type="entry name" value="pepsin_like"/>
    <property type="match status" value="1"/>
</dbReference>
<dbReference type="InterPro" id="IPR034164">
    <property type="entry name" value="Pepsin-like_dom"/>
</dbReference>
<comment type="caution">
    <text evidence="5">The sequence shown here is derived from an EMBL/GenBank/DDBJ whole genome shotgun (WGS) entry which is preliminary data.</text>
</comment>
<evidence type="ECO:0000256" key="1">
    <source>
        <dbReference type="ARBA" id="ARBA00007447"/>
    </source>
</evidence>
<feature type="region of interest" description="Disordered" evidence="2">
    <location>
        <begin position="1"/>
        <end position="22"/>
    </location>
</feature>
<gene>
    <name evidence="5" type="ORF">GOMPHAMPRED_001727</name>
</gene>
<dbReference type="GO" id="GO:0004190">
    <property type="term" value="F:aspartic-type endopeptidase activity"/>
    <property type="evidence" value="ECO:0007669"/>
    <property type="project" value="InterPro"/>
</dbReference>
<dbReference type="GO" id="GO:0000324">
    <property type="term" value="C:fungal-type vacuole"/>
    <property type="evidence" value="ECO:0007669"/>
    <property type="project" value="TreeGrafter"/>
</dbReference>
<dbReference type="GO" id="GO:0006508">
    <property type="term" value="P:proteolysis"/>
    <property type="evidence" value="ECO:0007669"/>
    <property type="project" value="InterPro"/>
</dbReference>
<organism evidence="5 6">
    <name type="scientific">Gomphillus americanus</name>
    <dbReference type="NCBI Taxonomy" id="1940652"/>
    <lineage>
        <taxon>Eukaryota</taxon>
        <taxon>Fungi</taxon>
        <taxon>Dikarya</taxon>
        <taxon>Ascomycota</taxon>
        <taxon>Pezizomycotina</taxon>
        <taxon>Lecanoromycetes</taxon>
        <taxon>OSLEUM clade</taxon>
        <taxon>Ostropomycetidae</taxon>
        <taxon>Ostropales</taxon>
        <taxon>Graphidaceae</taxon>
        <taxon>Gomphilloideae</taxon>
        <taxon>Gomphillus</taxon>
    </lineage>
</organism>
<feature type="compositionally biased region" description="Polar residues" evidence="2">
    <location>
        <begin position="12"/>
        <end position="22"/>
    </location>
</feature>
<accession>A0A8H3F6X7</accession>
<sequence length="498" mass="54628">MSNKPVKRDGQSPLSIASHQSWGGNDGPWSPFFIGYGSPAQYLRVLASTSNWQPYVVLPNGCTTFDCRDARGGIFYPNQSSTWTNIGDFTLGSEMNLGINEGGNFGFDNLTLGSPGSGAPNIEHQVVVGVVAQDFFIGTLGLRPAPTNFSNFDNPIPSVLQTLKTAQLIPSLSWGYTAGSYQIGQLNKYGRGSLVLGGYDTARFVPNDVTFQFADDTSRDLVVGVISIEMDDSSESFLDEPILAFLDSGVSHIWLPEAACDRLASKFNLTYDENMDLYLVNDTVHQALLAQNETIAFTLNNNITVGATSAPLTINLPYSAFDLQLTEDYPNNKNNATYYFPLRRAANSTQYTLGRTFFQHAYIIADYERAEFSVHQAQFPDGNTNLQTIYPLDSETASNLATGSIIGTAIGVFMAIVLILVGAWFWRWKKPTTKTPVVVVRTELETLEAGRKGEFELHGQAQQPPELPAKTAYTFQELAGDEVAEKMSAERPRYELAG</sequence>
<dbReference type="Proteomes" id="UP000664169">
    <property type="component" value="Unassembled WGS sequence"/>
</dbReference>
<dbReference type="InterPro" id="IPR033121">
    <property type="entry name" value="PEPTIDASE_A1"/>
</dbReference>
<dbReference type="EMBL" id="CAJPDQ010000014">
    <property type="protein sequence ID" value="CAF9919276.1"/>
    <property type="molecule type" value="Genomic_DNA"/>
</dbReference>
<evidence type="ECO:0000313" key="6">
    <source>
        <dbReference type="Proteomes" id="UP000664169"/>
    </source>
</evidence>
<name>A0A8H3F6X7_9LECA</name>
<feature type="transmembrane region" description="Helical" evidence="3">
    <location>
        <begin position="405"/>
        <end position="426"/>
    </location>
</feature>
<feature type="compositionally biased region" description="Basic and acidic residues" evidence="2">
    <location>
        <begin position="1"/>
        <end position="10"/>
    </location>
</feature>
<dbReference type="AlphaFoldDB" id="A0A8H3F6X7"/>
<comment type="similarity">
    <text evidence="1">Belongs to the peptidase A1 family.</text>
</comment>
<evidence type="ECO:0000259" key="4">
    <source>
        <dbReference type="PROSITE" id="PS51767"/>
    </source>
</evidence>
<dbReference type="OrthoDB" id="4074350at2759"/>
<proteinExistence type="inferred from homology"/>
<dbReference type="InterPro" id="IPR001461">
    <property type="entry name" value="Aspartic_peptidase_A1"/>
</dbReference>
<dbReference type="PRINTS" id="PR00792">
    <property type="entry name" value="PEPSIN"/>
</dbReference>
<keyword evidence="3" id="KW-1133">Transmembrane helix</keyword>
<dbReference type="Gene3D" id="2.40.70.10">
    <property type="entry name" value="Acid Proteases"/>
    <property type="match status" value="2"/>
</dbReference>
<dbReference type="PANTHER" id="PTHR47966">
    <property type="entry name" value="BETA-SITE APP-CLEAVING ENZYME, ISOFORM A-RELATED"/>
    <property type="match status" value="1"/>
</dbReference>
<protein>
    <recommendedName>
        <fullName evidence="4">Peptidase A1 domain-containing protein</fullName>
    </recommendedName>
</protein>
<dbReference type="PANTHER" id="PTHR47966:SF51">
    <property type="entry name" value="BETA-SITE APP-CLEAVING ENZYME, ISOFORM A-RELATED"/>
    <property type="match status" value="1"/>
</dbReference>
<dbReference type="Pfam" id="PF00026">
    <property type="entry name" value="Asp"/>
    <property type="match status" value="1"/>
</dbReference>
<keyword evidence="3" id="KW-0812">Transmembrane</keyword>
<evidence type="ECO:0000256" key="3">
    <source>
        <dbReference type="SAM" id="Phobius"/>
    </source>
</evidence>
<dbReference type="SUPFAM" id="SSF50630">
    <property type="entry name" value="Acid proteases"/>
    <property type="match status" value="1"/>
</dbReference>
<keyword evidence="6" id="KW-1185">Reference proteome</keyword>
<reference evidence="5" key="1">
    <citation type="submission" date="2021-03" db="EMBL/GenBank/DDBJ databases">
        <authorList>
            <person name="Tagirdzhanova G."/>
        </authorList>
    </citation>
    <scope>NUCLEOTIDE SEQUENCE</scope>
</reference>